<sequence>MAPASPPNPPLPPWPEKTSLSPSPIPMPPPRSPSSPSPSPGDRFRAITTLLSILRSSHLAYKPPHVTIATSTTSNYTKRLDALCTMLSRTPREEVALCVRFQRWPSSPRPTVWIFVSSHEDERPEGVFIRGVSAEEKSPSTLTHPLTNYLLLHPRGSFTRHVGFLLGWLRAELSGRNQSSLEKTTRLQVLEAYMIFRQVDGLLELLRAGVSTFMRALEDVQRRWDAGELNDLDWYRFDRAAGFPADLKVGDRLWTRLAVLEGEKELWPTLAKSVERRLRWECELGLVSKKLSLQSWVASGWVLGWREQISGVPPGCNSGERERVWPLPSPAVMTDLPTDPLYTSTTARDFNAFLLHHLHLLMNTLTSLHNIITLPPRGAIPDQESVQHITLRKQLHLLLRLLHSLSTDKSHLLLRHLQYISMYLPHPQPPPAGGGQHFDPLHIPRPGTTTTTHDSSYSPRSTLLTWPHAAKAWLDNFYRPTETVHRFQSATNWHTLRRILPEGDIGIVRAECRRTLQPWEEVIHSLLGPPGAEIVISNLHAAASTAAPSSPLCQLLPGEWRFTGSVCPLATLIGLQSASVDEFRHLDSLIGSSHTACGVCAVLLGSSRFVVSRASTAVKPVALPREMEPQLRERVTREMEAQLRCALIETLWGFDPSFKELPEDYEWEWEGEESEESDWGEEGEDEGFFDDDMVFYD</sequence>
<feature type="compositionally biased region" description="Polar residues" evidence="1">
    <location>
        <begin position="447"/>
        <end position="458"/>
    </location>
</feature>
<feature type="region of interest" description="Disordered" evidence="1">
    <location>
        <begin position="669"/>
        <end position="697"/>
    </location>
</feature>
<accession>A0A5J5EQU1</accession>
<comment type="caution">
    <text evidence="2">The sequence shown here is derived from an EMBL/GenBank/DDBJ whole genome shotgun (WGS) entry which is preliminary data.</text>
</comment>
<dbReference type="OrthoDB" id="5503743at2759"/>
<dbReference type="Proteomes" id="UP000326924">
    <property type="component" value="Unassembled WGS sequence"/>
</dbReference>
<proteinExistence type="predicted"/>
<evidence type="ECO:0000313" key="2">
    <source>
        <dbReference type="EMBL" id="KAA8899942.1"/>
    </source>
</evidence>
<name>A0A5J5EQU1_9PEZI</name>
<feature type="compositionally biased region" description="Pro residues" evidence="1">
    <location>
        <begin position="23"/>
        <end position="39"/>
    </location>
</feature>
<feature type="compositionally biased region" description="Pro residues" evidence="1">
    <location>
        <begin position="1"/>
        <end position="15"/>
    </location>
</feature>
<gene>
    <name evidence="2" type="ORF">FN846DRAFT_989813</name>
</gene>
<protein>
    <submittedName>
        <fullName evidence="2">Uncharacterized protein</fullName>
    </submittedName>
</protein>
<organism evidence="2 3">
    <name type="scientific">Sphaerosporella brunnea</name>
    <dbReference type="NCBI Taxonomy" id="1250544"/>
    <lineage>
        <taxon>Eukaryota</taxon>
        <taxon>Fungi</taxon>
        <taxon>Dikarya</taxon>
        <taxon>Ascomycota</taxon>
        <taxon>Pezizomycotina</taxon>
        <taxon>Pezizomycetes</taxon>
        <taxon>Pezizales</taxon>
        <taxon>Pyronemataceae</taxon>
        <taxon>Sphaerosporella</taxon>
    </lineage>
</organism>
<dbReference type="EMBL" id="VXIS01000161">
    <property type="protein sequence ID" value="KAA8899942.1"/>
    <property type="molecule type" value="Genomic_DNA"/>
</dbReference>
<feature type="region of interest" description="Disordered" evidence="1">
    <location>
        <begin position="1"/>
        <end position="43"/>
    </location>
</feature>
<dbReference type="AlphaFoldDB" id="A0A5J5EQU1"/>
<evidence type="ECO:0000313" key="3">
    <source>
        <dbReference type="Proteomes" id="UP000326924"/>
    </source>
</evidence>
<dbReference type="InParanoid" id="A0A5J5EQU1"/>
<reference evidence="2 3" key="1">
    <citation type="submission" date="2019-09" db="EMBL/GenBank/DDBJ databases">
        <title>Draft genome of the ectomycorrhizal ascomycete Sphaerosporella brunnea.</title>
        <authorList>
            <consortium name="DOE Joint Genome Institute"/>
            <person name="Benucci G.M."/>
            <person name="Marozzi G."/>
            <person name="Antonielli L."/>
            <person name="Sanchez S."/>
            <person name="Marco P."/>
            <person name="Wang X."/>
            <person name="Falini L.B."/>
            <person name="Barry K."/>
            <person name="Haridas S."/>
            <person name="Lipzen A."/>
            <person name="Labutti K."/>
            <person name="Grigoriev I.V."/>
            <person name="Murat C."/>
            <person name="Martin F."/>
            <person name="Albertini E."/>
            <person name="Donnini D."/>
            <person name="Bonito G."/>
        </authorList>
    </citation>
    <scope>NUCLEOTIDE SEQUENCE [LARGE SCALE GENOMIC DNA]</scope>
    <source>
        <strain evidence="2 3">Sb_GMNB300</strain>
    </source>
</reference>
<keyword evidence="3" id="KW-1185">Reference proteome</keyword>
<evidence type="ECO:0000256" key="1">
    <source>
        <dbReference type="SAM" id="MobiDB-lite"/>
    </source>
</evidence>
<feature type="region of interest" description="Disordered" evidence="1">
    <location>
        <begin position="429"/>
        <end position="458"/>
    </location>
</feature>